<dbReference type="Gene3D" id="3.40.390.10">
    <property type="entry name" value="Collagenase (Catalytic Domain)"/>
    <property type="match status" value="1"/>
</dbReference>
<dbReference type="FunFam" id="3.40.390.10:FF:000009">
    <property type="entry name" value="Oligopeptidase A"/>
    <property type="match status" value="1"/>
</dbReference>
<feature type="domain" description="Peptidase M3A/M3B catalytic" evidence="10">
    <location>
        <begin position="242"/>
        <end position="713"/>
    </location>
</feature>
<dbReference type="PANTHER" id="PTHR11804">
    <property type="entry name" value="PROTEASE M3 THIMET OLIGOPEPTIDASE-RELATED"/>
    <property type="match status" value="1"/>
</dbReference>
<organism evidence="12 13">
    <name type="scientific">Paraglomus occultum</name>
    <dbReference type="NCBI Taxonomy" id="144539"/>
    <lineage>
        <taxon>Eukaryota</taxon>
        <taxon>Fungi</taxon>
        <taxon>Fungi incertae sedis</taxon>
        <taxon>Mucoromycota</taxon>
        <taxon>Glomeromycotina</taxon>
        <taxon>Glomeromycetes</taxon>
        <taxon>Paraglomerales</taxon>
        <taxon>Paraglomeraceae</taxon>
        <taxon>Paraglomus</taxon>
    </lineage>
</organism>
<evidence type="ECO:0000256" key="3">
    <source>
        <dbReference type="ARBA" id="ARBA00022723"/>
    </source>
</evidence>
<evidence type="ECO:0000259" key="11">
    <source>
        <dbReference type="Pfam" id="PF19310"/>
    </source>
</evidence>
<keyword evidence="5 9" id="KW-0862">Zinc</keyword>
<feature type="domain" description="Oligopeptidase A N-terminal" evidence="11">
    <location>
        <begin position="41"/>
        <end position="157"/>
    </location>
</feature>
<keyword evidence="6 9" id="KW-0482">Metalloprotease</keyword>
<protein>
    <recommendedName>
        <fullName evidence="8">oligopeptidase A</fullName>
        <ecNumber evidence="8">3.4.24.70</ecNumber>
    </recommendedName>
</protein>
<dbReference type="Gene3D" id="1.10.1370.40">
    <property type="match status" value="1"/>
</dbReference>
<sequence>MTQLKLAKTPEEMKYPLLDWDKFPNFGEIKSSPVVPAFDLLVKRVEAEFKKREDEFTPSWEGTMGLIEDLEDDVFRAYNIVSHLNGVCNSEELRKAIEVIEAKNTKLVLLMNQSPKKYNALTALVSSPSFSNLNQTQQRIINKTIQEMQLAGVGLPEGSPEKNRFNEIKERLSLLNLKFQNNVLDSTKAFKEIVNDRKELEGCSERLLKLMAGTAKKEGIGDGDFVKGPWVVTLDQPVYVPFMMLCSNRPLREKVYRAYVTRASSGETNNEPVINEILKLRKEEAKLLGYDNYASVSLAQKMAAKPSTANALIRDLIEASSPAGKREIEELTVFARDTLGHPIPLAPWDISYISEQYRKHVLRFSEDDIAQYFSFDKVIGGLFSFVEEVLNVKVDEINQKEEGISTWNEDVKVFRLADKNSGETLAYFYGDFYCRIEEKRSGAWMDMLCTRYKNPKTGEVRLPVAYLVCNQPPPSKSGPPSTMTFSDVKTVFHEFGHCLQHLCTTVDYFQASGIKGIEWDFVEVASQFMENFCYEQEWVARLSAHHVSGDPMPQDMVDSLAKRRTFLAATAMLRQLRFASSDLALYSTFPLSDSDAKQKTVFDLDREISERILVVPLIPEDRFLCGFLHIFGGSYAAGYYSYKWSEVYSADAYAAFEEAAEGLTGKERIDAIVRTGKLYRETVLSLGGGTHPAEVWKLFRGRESADIKPLLRHAGLIA</sequence>
<dbReference type="CDD" id="cd06456">
    <property type="entry name" value="M3A_DCP"/>
    <property type="match status" value="1"/>
</dbReference>
<dbReference type="OrthoDB" id="534666at2759"/>
<comment type="cofactor">
    <cofactor evidence="9">
        <name>Zn(2+)</name>
        <dbReference type="ChEBI" id="CHEBI:29105"/>
    </cofactor>
    <text evidence="9">Binds 1 zinc ion.</text>
</comment>
<dbReference type="InterPro" id="IPR045666">
    <property type="entry name" value="OpdA_N"/>
</dbReference>
<dbReference type="EMBL" id="CAJVPJ010002178">
    <property type="protein sequence ID" value="CAG8614920.1"/>
    <property type="molecule type" value="Genomic_DNA"/>
</dbReference>
<dbReference type="SUPFAM" id="SSF55486">
    <property type="entry name" value="Metalloproteases ('zincins'), catalytic domain"/>
    <property type="match status" value="1"/>
</dbReference>
<dbReference type="GO" id="GO:0005829">
    <property type="term" value="C:cytosol"/>
    <property type="evidence" value="ECO:0007669"/>
    <property type="project" value="UniProtKB-ARBA"/>
</dbReference>
<dbReference type="GO" id="GO:0006508">
    <property type="term" value="P:proteolysis"/>
    <property type="evidence" value="ECO:0007669"/>
    <property type="project" value="UniProtKB-KW"/>
</dbReference>
<comment type="catalytic activity">
    <reaction evidence="7">
        <text>Hydrolysis of oligopeptides, with broad specificity. Gly or Ala commonly occur as P1 or P1' residues, but more distant residues are also important, as is shown by the fact that Z-Gly-Pro-Gly-|-Gly-Pro-Ala is cleaved, but not Z-(Gly)(5).</text>
        <dbReference type="EC" id="3.4.24.70"/>
    </reaction>
</comment>
<evidence type="ECO:0000256" key="5">
    <source>
        <dbReference type="ARBA" id="ARBA00022833"/>
    </source>
</evidence>
<dbReference type="EC" id="3.4.24.70" evidence="8"/>
<evidence type="ECO:0000313" key="12">
    <source>
        <dbReference type="EMBL" id="CAG8614920.1"/>
    </source>
</evidence>
<dbReference type="Gene3D" id="1.10.1370.10">
    <property type="entry name" value="Neurolysin, domain 3"/>
    <property type="match status" value="1"/>
</dbReference>
<evidence type="ECO:0000259" key="10">
    <source>
        <dbReference type="Pfam" id="PF01432"/>
    </source>
</evidence>
<evidence type="ECO:0000256" key="8">
    <source>
        <dbReference type="ARBA" id="ARBA00026100"/>
    </source>
</evidence>
<comment type="caution">
    <text evidence="12">The sequence shown here is derived from an EMBL/GenBank/DDBJ whole genome shotgun (WGS) entry which is preliminary data.</text>
</comment>
<dbReference type="InterPro" id="IPR024079">
    <property type="entry name" value="MetalloPept_cat_dom_sf"/>
</dbReference>
<keyword evidence="2 9" id="KW-0645">Protease</keyword>
<evidence type="ECO:0000256" key="1">
    <source>
        <dbReference type="ARBA" id="ARBA00006040"/>
    </source>
</evidence>
<dbReference type="InterPro" id="IPR024077">
    <property type="entry name" value="Neurolysin/TOP_dom2"/>
</dbReference>
<accession>A0A9N9GNM2</accession>
<comment type="similarity">
    <text evidence="1 9">Belongs to the peptidase M3 family.</text>
</comment>
<keyword evidence="13" id="KW-1185">Reference proteome</keyword>
<evidence type="ECO:0000256" key="6">
    <source>
        <dbReference type="ARBA" id="ARBA00023049"/>
    </source>
</evidence>
<dbReference type="PANTHER" id="PTHR11804:SF83">
    <property type="entry name" value="LD37516P"/>
    <property type="match status" value="1"/>
</dbReference>
<evidence type="ECO:0000256" key="7">
    <source>
        <dbReference type="ARBA" id="ARBA00024603"/>
    </source>
</evidence>
<reference evidence="12" key="1">
    <citation type="submission" date="2021-06" db="EMBL/GenBank/DDBJ databases">
        <authorList>
            <person name="Kallberg Y."/>
            <person name="Tangrot J."/>
            <person name="Rosling A."/>
        </authorList>
    </citation>
    <scope>NUCLEOTIDE SEQUENCE</scope>
    <source>
        <strain evidence="12">IA702</strain>
    </source>
</reference>
<keyword evidence="3 9" id="KW-0479">Metal-binding</keyword>
<dbReference type="GO" id="GO:0046872">
    <property type="term" value="F:metal ion binding"/>
    <property type="evidence" value="ECO:0007669"/>
    <property type="project" value="UniProtKB-UniRule"/>
</dbReference>
<keyword evidence="4 9" id="KW-0378">Hydrolase</keyword>
<dbReference type="Pfam" id="PF19310">
    <property type="entry name" value="TOP_N"/>
    <property type="match status" value="1"/>
</dbReference>
<dbReference type="Pfam" id="PF01432">
    <property type="entry name" value="Peptidase_M3"/>
    <property type="match status" value="1"/>
</dbReference>
<evidence type="ECO:0000256" key="9">
    <source>
        <dbReference type="RuleBase" id="RU003435"/>
    </source>
</evidence>
<dbReference type="Proteomes" id="UP000789572">
    <property type="component" value="Unassembled WGS sequence"/>
</dbReference>
<dbReference type="AlphaFoldDB" id="A0A9N9GNM2"/>
<evidence type="ECO:0000313" key="13">
    <source>
        <dbReference type="Proteomes" id="UP000789572"/>
    </source>
</evidence>
<dbReference type="InterPro" id="IPR034005">
    <property type="entry name" value="M3A_DCP"/>
</dbReference>
<dbReference type="InterPro" id="IPR001567">
    <property type="entry name" value="Pept_M3A_M3B_dom"/>
</dbReference>
<dbReference type="InterPro" id="IPR045090">
    <property type="entry name" value="Pept_M3A_M3B"/>
</dbReference>
<name>A0A9N9GNM2_9GLOM</name>
<proteinExistence type="inferred from homology"/>
<evidence type="ECO:0000256" key="2">
    <source>
        <dbReference type="ARBA" id="ARBA00022670"/>
    </source>
</evidence>
<evidence type="ECO:0000256" key="4">
    <source>
        <dbReference type="ARBA" id="ARBA00022801"/>
    </source>
</evidence>
<dbReference type="GO" id="GO:0004222">
    <property type="term" value="F:metalloendopeptidase activity"/>
    <property type="evidence" value="ECO:0007669"/>
    <property type="project" value="UniProtKB-EC"/>
</dbReference>
<gene>
    <name evidence="12" type="ORF">POCULU_LOCUS8132</name>
</gene>
<dbReference type="GO" id="GO:0006518">
    <property type="term" value="P:peptide metabolic process"/>
    <property type="evidence" value="ECO:0007669"/>
    <property type="project" value="TreeGrafter"/>
</dbReference>